<keyword evidence="10 12" id="KW-0472">Membrane</keyword>
<feature type="transmembrane region" description="Helical" evidence="13">
    <location>
        <begin position="252"/>
        <end position="273"/>
    </location>
</feature>
<dbReference type="Pfam" id="PF02687">
    <property type="entry name" value="FtsX"/>
    <property type="match status" value="1"/>
</dbReference>
<evidence type="ECO:0000259" key="15">
    <source>
        <dbReference type="Pfam" id="PF18075"/>
    </source>
</evidence>
<comment type="subunit">
    <text evidence="3">Forms a membrane-associated complex with FtsE.</text>
</comment>
<evidence type="ECO:0000313" key="16">
    <source>
        <dbReference type="EMBL" id="MCX2980032.1"/>
    </source>
</evidence>
<comment type="caution">
    <text evidence="16">The sequence shown here is derived from an EMBL/GenBank/DDBJ whole genome shotgun (WGS) entry which is preliminary data.</text>
</comment>
<keyword evidence="9 13" id="KW-1133">Transmembrane helix</keyword>
<evidence type="ECO:0000256" key="8">
    <source>
        <dbReference type="ARBA" id="ARBA00022692"/>
    </source>
</evidence>
<feature type="transmembrane region" description="Helical" evidence="13">
    <location>
        <begin position="199"/>
        <end position="219"/>
    </location>
</feature>
<proteinExistence type="inferred from homology"/>
<name>A0ABT3TCM1_9GAMM</name>
<dbReference type="Gene3D" id="3.30.70.3040">
    <property type="match status" value="1"/>
</dbReference>
<evidence type="ECO:0000256" key="9">
    <source>
        <dbReference type="ARBA" id="ARBA00022989"/>
    </source>
</evidence>
<dbReference type="EMBL" id="SHNN01000001">
    <property type="protein sequence ID" value="MCX2980032.1"/>
    <property type="molecule type" value="Genomic_DNA"/>
</dbReference>
<dbReference type="RefSeq" id="WP_279244013.1">
    <property type="nucleotide sequence ID" value="NZ_SHNN01000001.1"/>
</dbReference>
<keyword evidence="8 13" id="KW-0812">Transmembrane</keyword>
<evidence type="ECO:0000256" key="5">
    <source>
        <dbReference type="ARBA" id="ARBA00022475"/>
    </source>
</evidence>
<dbReference type="InterPro" id="IPR004513">
    <property type="entry name" value="FtsX"/>
</dbReference>
<evidence type="ECO:0000256" key="2">
    <source>
        <dbReference type="ARBA" id="ARBA00007379"/>
    </source>
</evidence>
<organism evidence="16 17">
    <name type="scientific">Candidatus Litorirhabdus singularis</name>
    <dbReference type="NCBI Taxonomy" id="2518993"/>
    <lineage>
        <taxon>Bacteria</taxon>
        <taxon>Pseudomonadati</taxon>
        <taxon>Pseudomonadota</taxon>
        <taxon>Gammaproteobacteria</taxon>
        <taxon>Cellvibrionales</taxon>
        <taxon>Halieaceae</taxon>
        <taxon>Candidatus Litorirhabdus</taxon>
    </lineage>
</organism>
<keyword evidence="7 12" id="KW-0132">Cell division</keyword>
<dbReference type="InterPro" id="IPR003838">
    <property type="entry name" value="ABC3_permease_C"/>
</dbReference>
<dbReference type="PANTHER" id="PTHR47755">
    <property type="entry name" value="CELL DIVISION PROTEIN FTSX"/>
    <property type="match status" value="1"/>
</dbReference>
<evidence type="ECO:0000256" key="1">
    <source>
        <dbReference type="ARBA" id="ARBA00004429"/>
    </source>
</evidence>
<dbReference type="InterPro" id="IPR040690">
    <property type="entry name" value="FtsX_ECD"/>
</dbReference>
<keyword evidence="17" id="KW-1185">Reference proteome</keyword>
<evidence type="ECO:0000256" key="10">
    <source>
        <dbReference type="ARBA" id="ARBA00023136"/>
    </source>
</evidence>
<protein>
    <recommendedName>
        <fullName evidence="4 12">Cell division protein FtsX</fullName>
    </recommendedName>
</protein>
<feature type="transmembrane region" description="Helical" evidence="13">
    <location>
        <begin position="293"/>
        <end position="317"/>
    </location>
</feature>
<feature type="domain" description="ABC3 transporter permease C-terminal" evidence="14">
    <location>
        <begin position="203"/>
        <end position="319"/>
    </location>
</feature>
<gene>
    <name evidence="16" type="ORF">EYC98_04035</name>
</gene>
<keyword evidence="6 12" id="KW-0997">Cell inner membrane</keyword>
<comment type="similarity">
    <text evidence="2 12">Belongs to the ABC-4 integral membrane protein family. FtsX subfamily.</text>
</comment>
<keyword evidence="11 12" id="KW-0131">Cell cycle</keyword>
<evidence type="ECO:0000256" key="3">
    <source>
        <dbReference type="ARBA" id="ARBA00011160"/>
    </source>
</evidence>
<evidence type="ECO:0000256" key="6">
    <source>
        <dbReference type="ARBA" id="ARBA00022519"/>
    </source>
</evidence>
<evidence type="ECO:0000256" key="11">
    <source>
        <dbReference type="ARBA" id="ARBA00023306"/>
    </source>
</evidence>
<dbReference type="Pfam" id="PF18075">
    <property type="entry name" value="FtsX_ECD"/>
    <property type="match status" value="1"/>
</dbReference>
<dbReference type="NCBIfam" id="TIGR00439">
    <property type="entry name" value="FtsX_Gneg"/>
    <property type="match status" value="1"/>
</dbReference>
<evidence type="ECO:0000256" key="4">
    <source>
        <dbReference type="ARBA" id="ARBA00021907"/>
    </source>
</evidence>
<sequence>MKRRQTAERRDGASQSRTAWHAVLRSWVLHHQLSATDSLHRLLGNPVSSLMTWFVIGIALAMPVGMFVALENVRSVSADWDSPAQVSLFLRPEITLEAAQLLEQSLLQRPDVGATRLITRQAALEEFQQLSGFGDVLANLDDNPLPNLVVVSPPDGGLDGAAAEAMLAGLQALPEVENAILDMEWVQRLNSLMQLSRRLVVSLGALLSLGVLLVIGNTIRLAIENRRQEIVIVKLVGGSDPFVRRPFLYTGIWYGFGGALASWLIIAVTLGWLRGPLSSLAVLYQSEFRLQGLGMEGGLALLLLGGSLGLLGSWLAVARHLRAIEPD</sequence>
<evidence type="ECO:0000256" key="12">
    <source>
        <dbReference type="PIRNR" id="PIRNR003097"/>
    </source>
</evidence>
<reference evidence="16" key="1">
    <citation type="submission" date="2019-02" db="EMBL/GenBank/DDBJ databases">
        <authorList>
            <person name="Li S.-H."/>
        </authorList>
    </citation>
    <scope>NUCLEOTIDE SEQUENCE</scope>
    <source>
        <strain evidence="16">IMCC14734</strain>
    </source>
</reference>
<feature type="domain" description="FtsX extracellular" evidence="15">
    <location>
        <begin position="85"/>
        <end position="177"/>
    </location>
</feature>
<dbReference type="PANTHER" id="PTHR47755:SF1">
    <property type="entry name" value="CELL DIVISION PROTEIN FTSX"/>
    <property type="match status" value="1"/>
</dbReference>
<evidence type="ECO:0000259" key="14">
    <source>
        <dbReference type="Pfam" id="PF02687"/>
    </source>
</evidence>
<evidence type="ECO:0000256" key="7">
    <source>
        <dbReference type="ARBA" id="ARBA00022618"/>
    </source>
</evidence>
<feature type="transmembrane region" description="Helical" evidence="13">
    <location>
        <begin position="50"/>
        <end position="70"/>
    </location>
</feature>
<evidence type="ECO:0000313" key="17">
    <source>
        <dbReference type="Proteomes" id="UP001143362"/>
    </source>
</evidence>
<comment type="function">
    <text evidence="12">Part of the ABC transporter FtsEX involved in cellular division.</text>
</comment>
<dbReference type="PIRSF" id="PIRSF003097">
    <property type="entry name" value="FtsX"/>
    <property type="match status" value="1"/>
</dbReference>
<evidence type="ECO:0000256" key="13">
    <source>
        <dbReference type="SAM" id="Phobius"/>
    </source>
</evidence>
<comment type="subcellular location">
    <subcellularLocation>
        <location evidence="1">Cell inner membrane</location>
        <topology evidence="1">Multi-pass membrane protein</topology>
    </subcellularLocation>
</comment>
<dbReference type="Proteomes" id="UP001143362">
    <property type="component" value="Unassembled WGS sequence"/>
</dbReference>
<dbReference type="InterPro" id="IPR047590">
    <property type="entry name" value="FtsX_proteobact-type"/>
</dbReference>
<accession>A0ABT3TCM1</accession>
<keyword evidence="5 12" id="KW-1003">Cell membrane</keyword>